<dbReference type="PANTHER" id="PTHR38110">
    <property type="entry name" value="CHROMOSOME 23, WHOLE GENOME SHOTGUN SEQUENCE"/>
    <property type="match status" value="1"/>
</dbReference>
<proteinExistence type="predicted"/>
<dbReference type="Pfam" id="PF13622">
    <property type="entry name" value="4HBT_3"/>
    <property type="match status" value="1"/>
</dbReference>
<dbReference type="EMBL" id="CP001802">
    <property type="protein sequence ID" value="ACY20313.1"/>
    <property type="molecule type" value="Genomic_DNA"/>
</dbReference>
<dbReference type="HOGENOM" id="CLU_068888_0_0_11"/>
<evidence type="ECO:0000259" key="1">
    <source>
        <dbReference type="Pfam" id="PF13622"/>
    </source>
</evidence>
<evidence type="ECO:0000313" key="4">
    <source>
        <dbReference type="Proteomes" id="UP000001219"/>
    </source>
</evidence>
<feature type="domain" description="Acyl-CoA thioesterase-like C-terminal" evidence="2">
    <location>
        <begin position="185"/>
        <end position="308"/>
    </location>
</feature>
<accession>D0L489</accession>
<name>D0L489_GORB4</name>
<dbReference type="RefSeq" id="WP_012832892.1">
    <property type="nucleotide sequence ID" value="NC_013441.1"/>
</dbReference>
<dbReference type="KEGG" id="gbr:Gbro_1002"/>
<dbReference type="InterPro" id="IPR029069">
    <property type="entry name" value="HotDog_dom_sf"/>
</dbReference>
<protein>
    <submittedName>
        <fullName evidence="3">Uncharacterized protein</fullName>
    </submittedName>
</protein>
<dbReference type="InterPro" id="IPR052389">
    <property type="entry name" value="Sec_Metab_Biosynth-Assoc"/>
</dbReference>
<sequence>MGTTVPTPTDDVTPNITVTDAPVTDDVETAGPVRNAALSRLLALTEIGRTAEQTITYRAEVDPVFTIGPKVHGGSLQMVVAHAARLALTALSPDADVEQIPVAISSDFLAAPDAARIDLEVTLRKRGRTVTVLCVDAIQDGRVRVASSVTMVRPDTGESHHTAASVLDGVPAEPTSEGLALDDSPIAQINHLSPALDLVLDAASLPGLRGETGEPLVRGWVKPKGADPDTDFAVLACDISLPVVANLGLHGWAPTVQLTTYIRRRPAPGWLRFAATSLEVGPGMFEEDHLVVDSTGTIVAQSRQLALIPQK</sequence>
<dbReference type="InterPro" id="IPR049450">
    <property type="entry name" value="ACOT8-like_C"/>
</dbReference>
<feature type="domain" description="Acyl-CoA thioesterase-like N-terminal HotDog" evidence="1">
    <location>
        <begin position="65"/>
        <end position="151"/>
    </location>
</feature>
<dbReference type="InterPro" id="IPR049449">
    <property type="entry name" value="TesB_ACOT8-like_N"/>
</dbReference>
<reference evidence="3 4" key="2">
    <citation type="journal article" date="2010" name="Stand. Genomic Sci.">
        <title>Complete genome sequence of Gordonia bronchialis type strain (3410).</title>
        <authorList>
            <person name="Ivanova N."/>
            <person name="Sikorski J."/>
            <person name="Jando M."/>
            <person name="Lapidus A."/>
            <person name="Nolan M."/>
            <person name="Lucas S."/>
            <person name="Del Rio T.G."/>
            <person name="Tice H."/>
            <person name="Copeland A."/>
            <person name="Cheng J.F."/>
            <person name="Chen F."/>
            <person name="Bruce D."/>
            <person name="Goodwin L."/>
            <person name="Pitluck S."/>
            <person name="Mavromatis K."/>
            <person name="Ovchinnikova G."/>
            <person name="Pati A."/>
            <person name="Chen A."/>
            <person name="Palaniappan K."/>
            <person name="Land M."/>
            <person name="Hauser L."/>
            <person name="Chang Y.J."/>
            <person name="Jeffries C.D."/>
            <person name="Chain P."/>
            <person name="Saunders E."/>
            <person name="Han C."/>
            <person name="Detter J.C."/>
            <person name="Brettin T."/>
            <person name="Rohde M."/>
            <person name="Goker M."/>
            <person name="Bristow J."/>
            <person name="Eisen J.A."/>
            <person name="Markowitz V."/>
            <person name="Hugenholtz P."/>
            <person name="Klenk H.P."/>
            <person name="Kyrpides N.C."/>
        </authorList>
    </citation>
    <scope>NUCLEOTIDE SEQUENCE [LARGE SCALE GENOMIC DNA]</scope>
    <source>
        <strain evidence="4">ATCC 25592 / DSM 43247 / BCRC 13721 / JCM 3198 / KCTC 3076 / NBRC 16047 / NCTC 10667</strain>
    </source>
</reference>
<dbReference type="AlphaFoldDB" id="D0L489"/>
<dbReference type="OrthoDB" id="5418286at2"/>
<dbReference type="InterPro" id="IPR042171">
    <property type="entry name" value="Acyl-CoA_hotdog"/>
</dbReference>
<dbReference type="SUPFAM" id="SSF54637">
    <property type="entry name" value="Thioesterase/thiol ester dehydrase-isomerase"/>
    <property type="match status" value="2"/>
</dbReference>
<gene>
    <name evidence="3" type="ordered locus">Gbro_1002</name>
</gene>
<dbReference type="Gene3D" id="2.40.160.210">
    <property type="entry name" value="Acyl-CoA thioesterase, double hotdog domain"/>
    <property type="match status" value="1"/>
</dbReference>
<dbReference type="eggNOG" id="COG1946">
    <property type="taxonomic scope" value="Bacteria"/>
</dbReference>
<evidence type="ECO:0000259" key="2">
    <source>
        <dbReference type="Pfam" id="PF20789"/>
    </source>
</evidence>
<reference evidence="4" key="1">
    <citation type="submission" date="2009-10" db="EMBL/GenBank/DDBJ databases">
        <title>The complete chromosome of Gordonia bronchialis DSM 43247.</title>
        <authorList>
            <consortium name="US DOE Joint Genome Institute (JGI-PGF)"/>
            <person name="Lucas S."/>
            <person name="Copeland A."/>
            <person name="Lapidus A."/>
            <person name="Glavina del Rio T."/>
            <person name="Dalin E."/>
            <person name="Tice H."/>
            <person name="Bruce D."/>
            <person name="Goodwin L."/>
            <person name="Pitluck S."/>
            <person name="Kyrpides N."/>
            <person name="Mavromatis K."/>
            <person name="Ivanova N."/>
            <person name="Ovchinnikova G."/>
            <person name="Saunders E."/>
            <person name="Brettin T."/>
            <person name="Detter J.C."/>
            <person name="Han C."/>
            <person name="Larimer F."/>
            <person name="Land M."/>
            <person name="Hauser L."/>
            <person name="Markowitz V."/>
            <person name="Cheng J.-F."/>
            <person name="Hugenholtz P."/>
            <person name="Woyke T."/>
            <person name="Wu D."/>
            <person name="Jando M."/>
            <person name="Schneider S."/>
            <person name="Goeker M."/>
            <person name="Klenk H.-P."/>
            <person name="Eisen J.A."/>
        </authorList>
    </citation>
    <scope>NUCLEOTIDE SEQUENCE [LARGE SCALE GENOMIC DNA]</scope>
    <source>
        <strain evidence="4">ATCC 25592 / DSM 43247 / BCRC 13721 / JCM 3198 / KCTC 3076 / NBRC 16047 / NCTC 10667</strain>
    </source>
</reference>
<organism evidence="3 4">
    <name type="scientific">Gordonia bronchialis (strain ATCC 25592 / DSM 43247 / BCRC 13721 / JCM 3198 / KCTC 3076 / NBRC 16047 / NCTC 10667)</name>
    <name type="common">Rhodococcus bronchialis</name>
    <dbReference type="NCBI Taxonomy" id="526226"/>
    <lineage>
        <taxon>Bacteria</taxon>
        <taxon>Bacillati</taxon>
        <taxon>Actinomycetota</taxon>
        <taxon>Actinomycetes</taxon>
        <taxon>Mycobacteriales</taxon>
        <taxon>Gordoniaceae</taxon>
        <taxon>Gordonia</taxon>
    </lineage>
</organism>
<dbReference type="Proteomes" id="UP000001219">
    <property type="component" value="Chromosome"/>
</dbReference>
<evidence type="ECO:0000313" key="3">
    <source>
        <dbReference type="EMBL" id="ACY20313.1"/>
    </source>
</evidence>
<dbReference type="Pfam" id="PF20789">
    <property type="entry name" value="4HBT_3C"/>
    <property type="match status" value="1"/>
</dbReference>
<keyword evidence="4" id="KW-1185">Reference proteome</keyword>
<dbReference type="PANTHER" id="PTHR38110:SF1">
    <property type="entry name" value="THIOESTERASE DOMAIN-CONTAINING PROTEIN"/>
    <property type="match status" value="1"/>
</dbReference>
<dbReference type="STRING" id="526226.Gbro_1002"/>